<protein>
    <recommendedName>
        <fullName evidence="4">Arginine/ornithine antiporter ArcD</fullName>
    </recommendedName>
</protein>
<reference evidence="2 3" key="1">
    <citation type="journal article" date="2017" name="Int J Environ Stud">
        <title>Does the Miocene-Pliocene relict legume Oxytropis triphylla form nitrogen-fixing nodules with a combination of bacterial strains?</title>
        <authorList>
            <person name="Safronova V."/>
            <person name="Belimov A."/>
            <person name="Sazanova A."/>
            <person name="Kuznetsova I."/>
            <person name="Popova J."/>
            <person name="Andronov E."/>
            <person name="Verkhozina A."/>
            <person name="Tikhonovich I."/>
        </authorList>
    </citation>
    <scope>NUCLEOTIDE SEQUENCE [LARGE SCALE GENOMIC DNA]</scope>
    <source>
        <strain evidence="2 3">Tri-38</strain>
    </source>
</reference>
<evidence type="ECO:0000313" key="3">
    <source>
        <dbReference type="Proteomes" id="UP000232163"/>
    </source>
</evidence>
<keyword evidence="1" id="KW-1133">Transmembrane helix</keyword>
<evidence type="ECO:0000256" key="1">
    <source>
        <dbReference type="SAM" id="Phobius"/>
    </source>
</evidence>
<sequence length="205" mass="21662">MSPWLVLAGLGAFHGLNPAMGWLFSVALGLHRNSRRIVLLSLIPIAIGHAVSIAVVAMAVVLLGLIVDQRVLEVAAAMVLIGWATYHAAYGHRHRVRIGMTTGMVGLGFWSFLMATAHGAGLMLVPVVIPLCLAASPAKELTAAGSLSIALAAIGTHMAAMLVVILAIAVSVYEWLGLSFLRRGWINFDLIWVVALAITGFVLIV</sequence>
<feature type="transmembrane region" description="Helical" evidence="1">
    <location>
        <begin position="109"/>
        <end position="135"/>
    </location>
</feature>
<evidence type="ECO:0008006" key="4">
    <source>
        <dbReference type="Google" id="ProtNLM"/>
    </source>
</evidence>
<dbReference type="AlphaFoldDB" id="A0A2N9W421"/>
<dbReference type="RefSeq" id="WP_162293149.1">
    <property type="nucleotide sequence ID" value="NZ_CP017940.1"/>
</dbReference>
<proteinExistence type="predicted"/>
<feature type="transmembrane region" description="Helical" evidence="1">
    <location>
        <begin position="185"/>
        <end position="204"/>
    </location>
</feature>
<gene>
    <name evidence="2" type="ORF">B5P45_01415</name>
</gene>
<dbReference type="Proteomes" id="UP000232163">
    <property type="component" value="Unassembled WGS sequence"/>
</dbReference>
<evidence type="ECO:0000313" key="2">
    <source>
        <dbReference type="EMBL" id="PIO46489.1"/>
    </source>
</evidence>
<feature type="transmembrane region" description="Helical" evidence="1">
    <location>
        <begin position="147"/>
        <end position="173"/>
    </location>
</feature>
<organism evidence="2 3">
    <name type="scientific">Phyllobacterium zundukense</name>
    <dbReference type="NCBI Taxonomy" id="1867719"/>
    <lineage>
        <taxon>Bacteria</taxon>
        <taxon>Pseudomonadati</taxon>
        <taxon>Pseudomonadota</taxon>
        <taxon>Alphaproteobacteria</taxon>
        <taxon>Hyphomicrobiales</taxon>
        <taxon>Phyllobacteriaceae</taxon>
        <taxon>Phyllobacterium</taxon>
    </lineage>
</organism>
<feature type="transmembrane region" description="Helical" evidence="1">
    <location>
        <begin position="71"/>
        <end position="89"/>
    </location>
</feature>
<dbReference type="EMBL" id="MZMT01000003">
    <property type="protein sequence ID" value="PIO46489.1"/>
    <property type="molecule type" value="Genomic_DNA"/>
</dbReference>
<keyword evidence="3" id="KW-1185">Reference proteome</keyword>
<accession>A0A2N9W421</accession>
<name>A0A2N9W421_9HYPH</name>
<feature type="transmembrane region" description="Helical" evidence="1">
    <location>
        <begin position="37"/>
        <end position="64"/>
    </location>
</feature>
<keyword evidence="1" id="KW-0812">Transmembrane</keyword>
<keyword evidence="1" id="KW-0472">Membrane</keyword>
<comment type="caution">
    <text evidence="2">The sequence shown here is derived from an EMBL/GenBank/DDBJ whole genome shotgun (WGS) entry which is preliminary data.</text>
</comment>